<feature type="compositionally biased region" description="Polar residues" evidence="1">
    <location>
        <begin position="63"/>
        <end position="85"/>
    </location>
</feature>
<evidence type="ECO:0008006" key="5">
    <source>
        <dbReference type="Google" id="ProtNLM"/>
    </source>
</evidence>
<comment type="caution">
    <text evidence="3">The sequence shown here is derived from an EMBL/GenBank/DDBJ whole genome shotgun (WGS) entry which is preliminary data.</text>
</comment>
<keyword evidence="2" id="KW-0732">Signal</keyword>
<reference evidence="3 4" key="1">
    <citation type="submission" date="2024-09" db="EMBL/GenBank/DDBJ databases">
        <title>Rethinking Asexuality: The Enigmatic Case of Functional Sexual Genes in Lepraria (Stereocaulaceae).</title>
        <authorList>
            <person name="Doellman M."/>
            <person name="Sun Y."/>
            <person name="Barcenas-Pena A."/>
            <person name="Lumbsch H.T."/>
            <person name="Grewe F."/>
        </authorList>
    </citation>
    <scope>NUCLEOTIDE SEQUENCE [LARGE SCALE GENOMIC DNA]</scope>
    <source>
        <strain evidence="3 4">Grewe 0041</strain>
    </source>
</reference>
<feature type="signal peptide" evidence="2">
    <location>
        <begin position="1"/>
        <end position="29"/>
    </location>
</feature>
<name>A0ABR4B2D3_9LECA</name>
<evidence type="ECO:0000256" key="2">
    <source>
        <dbReference type="SAM" id="SignalP"/>
    </source>
</evidence>
<keyword evidence="4" id="KW-1185">Reference proteome</keyword>
<dbReference type="EMBL" id="JBHFEH010000030">
    <property type="protein sequence ID" value="KAL2052055.1"/>
    <property type="molecule type" value="Genomic_DNA"/>
</dbReference>
<dbReference type="Proteomes" id="UP001590951">
    <property type="component" value="Unassembled WGS sequence"/>
</dbReference>
<evidence type="ECO:0000256" key="1">
    <source>
        <dbReference type="SAM" id="MobiDB-lite"/>
    </source>
</evidence>
<feature type="region of interest" description="Disordered" evidence="1">
    <location>
        <begin position="38"/>
        <end position="85"/>
    </location>
</feature>
<organism evidence="3 4">
    <name type="scientific">Lepraria finkii</name>
    <dbReference type="NCBI Taxonomy" id="1340010"/>
    <lineage>
        <taxon>Eukaryota</taxon>
        <taxon>Fungi</taxon>
        <taxon>Dikarya</taxon>
        <taxon>Ascomycota</taxon>
        <taxon>Pezizomycotina</taxon>
        <taxon>Lecanoromycetes</taxon>
        <taxon>OSLEUM clade</taxon>
        <taxon>Lecanoromycetidae</taxon>
        <taxon>Lecanorales</taxon>
        <taxon>Lecanorineae</taxon>
        <taxon>Stereocaulaceae</taxon>
        <taxon>Lepraria</taxon>
    </lineage>
</organism>
<evidence type="ECO:0000313" key="3">
    <source>
        <dbReference type="EMBL" id="KAL2052055.1"/>
    </source>
</evidence>
<evidence type="ECO:0000313" key="4">
    <source>
        <dbReference type="Proteomes" id="UP001590951"/>
    </source>
</evidence>
<protein>
    <recommendedName>
        <fullName evidence="5">Secreted protein</fullName>
    </recommendedName>
</protein>
<feature type="chain" id="PRO_5046972477" description="Secreted protein" evidence="2">
    <location>
        <begin position="30"/>
        <end position="85"/>
    </location>
</feature>
<gene>
    <name evidence="3" type="ORF">ABVK25_007747</name>
</gene>
<sequence>MLTATLAHPVGLLITFKTLIAALLAQAEASDARLALEGSTLDTTQPEPSNNQIDHVDGKDNTPRSNAQITAPNQMQQLTSSGWRP</sequence>
<proteinExistence type="predicted"/>
<accession>A0ABR4B2D3</accession>
<feature type="compositionally biased region" description="Polar residues" evidence="1">
    <location>
        <begin position="40"/>
        <end position="53"/>
    </location>
</feature>